<proteinExistence type="predicted"/>
<gene>
    <name evidence="2" type="ORF">TGAM01_v206257</name>
</gene>
<dbReference type="GeneID" id="29988911"/>
<feature type="region of interest" description="Disordered" evidence="1">
    <location>
        <begin position="20"/>
        <end position="39"/>
    </location>
</feature>
<evidence type="ECO:0000256" key="1">
    <source>
        <dbReference type="SAM" id="MobiDB-lite"/>
    </source>
</evidence>
<feature type="compositionally biased region" description="Low complexity" evidence="1">
    <location>
        <begin position="27"/>
        <end position="39"/>
    </location>
</feature>
<dbReference type="Proteomes" id="UP000054821">
    <property type="component" value="Unassembled WGS sequence"/>
</dbReference>
<feature type="region of interest" description="Disordered" evidence="1">
    <location>
        <begin position="48"/>
        <end position="89"/>
    </location>
</feature>
<protein>
    <submittedName>
        <fullName evidence="2">Uncharacterized protein</fullName>
    </submittedName>
</protein>
<evidence type="ECO:0000313" key="2">
    <source>
        <dbReference type="EMBL" id="PON24749.1"/>
    </source>
</evidence>
<reference evidence="2 3" key="1">
    <citation type="journal article" date="2016" name="Genome Announc.">
        <title>Draft Whole-Genome Sequence of Trichoderma gamsii T6085, a Promising Biocontrol Agent of Fusarium Head Blight on Wheat.</title>
        <authorList>
            <person name="Baroncelli R."/>
            <person name="Zapparata A."/>
            <person name="Piaggeschi G."/>
            <person name="Sarrocco S."/>
            <person name="Vannacci G."/>
        </authorList>
    </citation>
    <scope>NUCLEOTIDE SEQUENCE [LARGE SCALE GENOMIC DNA]</scope>
    <source>
        <strain evidence="2 3">T6085</strain>
    </source>
</reference>
<accession>A0A2P4ZKD9</accession>
<keyword evidence="3" id="KW-1185">Reference proteome</keyword>
<name>A0A2P4ZKD9_9HYPO</name>
<dbReference type="EMBL" id="JPDN02000021">
    <property type="protein sequence ID" value="PON24749.1"/>
    <property type="molecule type" value="Genomic_DNA"/>
</dbReference>
<sequence length="116" mass="12920">MGGRFSKTLLNLSDNADFHAKPCHAHASTPSPSLLSLESQTSLAQLQNHPRIDHLQSRRRPISSSHAEHRSAHSCRANRQPPCRRVPENRAGANKFPIAQNALQLSIAVFRLDAKW</sequence>
<organism evidence="2 3">
    <name type="scientific">Trichoderma gamsii</name>
    <dbReference type="NCBI Taxonomy" id="398673"/>
    <lineage>
        <taxon>Eukaryota</taxon>
        <taxon>Fungi</taxon>
        <taxon>Dikarya</taxon>
        <taxon>Ascomycota</taxon>
        <taxon>Pezizomycotina</taxon>
        <taxon>Sordariomycetes</taxon>
        <taxon>Hypocreomycetidae</taxon>
        <taxon>Hypocreales</taxon>
        <taxon>Hypocreaceae</taxon>
        <taxon>Trichoderma</taxon>
    </lineage>
</organism>
<evidence type="ECO:0000313" key="3">
    <source>
        <dbReference type="Proteomes" id="UP000054821"/>
    </source>
</evidence>
<dbReference type="RefSeq" id="XP_018657927.1">
    <property type="nucleotide sequence ID" value="XM_018808828.1"/>
</dbReference>
<dbReference type="AlphaFoldDB" id="A0A2P4ZKD9"/>
<comment type="caution">
    <text evidence="2">The sequence shown here is derived from an EMBL/GenBank/DDBJ whole genome shotgun (WGS) entry which is preliminary data.</text>
</comment>